<comment type="caution">
    <text evidence="14">The sequence shown here is derived from an EMBL/GenBank/DDBJ whole genome shotgun (WGS) entry which is preliminary data.</text>
</comment>
<dbReference type="InterPro" id="IPR019474">
    <property type="entry name" value="Ub_conjug_fac_E4_core"/>
</dbReference>
<evidence type="ECO:0000256" key="2">
    <source>
        <dbReference type="ARBA" id="ARBA00004123"/>
    </source>
</evidence>
<keyword evidence="11" id="KW-0175">Coiled coil</keyword>
<evidence type="ECO:0000256" key="5">
    <source>
        <dbReference type="ARBA" id="ARBA00007434"/>
    </source>
</evidence>
<keyword evidence="15" id="KW-1185">Reference proteome</keyword>
<evidence type="ECO:0000256" key="8">
    <source>
        <dbReference type="ARBA" id="ARBA00022679"/>
    </source>
</evidence>
<dbReference type="GO" id="GO:0005634">
    <property type="term" value="C:nucleus"/>
    <property type="evidence" value="ECO:0007669"/>
    <property type="project" value="UniProtKB-SubCell"/>
</dbReference>
<evidence type="ECO:0000313" key="15">
    <source>
        <dbReference type="Proteomes" id="UP000308730"/>
    </source>
</evidence>
<feature type="domain" description="U-box" evidence="13">
    <location>
        <begin position="1021"/>
        <end position="1095"/>
    </location>
</feature>
<dbReference type="GO" id="GO:0005737">
    <property type="term" value="C:cytoplasm"/>
    <property type="evidence" value="ECO:0007669"/>
    <property type="project" value="UniProtKB-SubCell"/>
</dbReference>
<dbReference type="GO" id="GO:0036503">
    <property type="term" value="P:ERAD pathway"/>
    <property type="evidence" value="ECO:0007669"/>
    <property type="project" value="InterPro"/>
</dbReference>
<dbReference type="EMBL" id="SGPM01000190">
    <property type="protein sequence ID" value="THH28275.1"/>
    <property type="molecule type" value="Genomic_DNA"/>
</dbReference>
<evidence type="ECO:0000256" key="9">
    <source>
        <dbReference type="ARBA" id="ARBA00022786"/>
    </source>
</evidence>
<comment type="subcellular location">
    <subcellularLocation>
        <location evidence="3">Cytoplasm</location>
    </subcellularLocation>
    <subcellularLocation>
        <location evidence="2">Nucleus</location>
    </subcellularLocation>
</comment>
<keyword evidence="7" id="KW-0963">Cytoplasm</keyword>
<reference evidence="14 15" key="1">
    <citation type="submission" date="2019-02" db="EMBL/GenBank/DDBJ databases">
        <title>Genome sequencing of the rare red list fungi Antrodiella citrinella (Flaviporus citrinellus).</title>
        <authorList>
            <person name="Buettner E."/>
            <person name="Kellner H."/>
        </authorList>
    </citation>
    <scope>NUCLEOTIDE SEQUENCE [LARGE SCALE GENOMIC DNA]</scope>
    <source>
        <strain evidence="14 15">DSM 108506</strain>
    </source>
</reference>
<dbReference type="InterPro" id="IPR013083">
    <property type="entry name" value="Znf_RING/FYVE/PHD"/>
</dbReference>
<feature type="compositionally biased region" description="Low complexity" evidence="12">
    <location>
        <begin position="24"/>
        <end position="46"/>
    </location>
</feature>
<dbReference type="CDD" id="cd16657">
    <property type="entry name" value="RING-Ubox_UBE4A"/>
    <property type="match status" value="1"/>
</dbReference>
<evidence type="ECO:0000256" key="11">
    <source>
        <dbReference type="SAM" id="Coils"/>
    </source>
</evidence>
<dbReference type="SMART" id="SM00504">
    <property type="entry name" value="Ubox"/>
    <property type="match status" value="1"/>
</dbReference>
<dbReference type="FunFam" id="3.30.40.10:FF:000055">
    <property type="entry name" value="Ubiquitin conjugation factor e4 a"/>
    <property type="match status" value="1"/>
</dbReference>
<evidence type="ECO:0000256" key="3">
    <source>
        <dbReference type="ARBA" id="ARBA00004496"/>
    </source>
</evidence>
<name>A0A4S4MR99_9APHY</name>
<evidence type="ECO:0000256" key="7">
    <source>
        <dbReference type="ARBA" id="ARBA00022490"/>
    </source>
</evidence>
<feature type="compositionally biased region" description="Pro residues" evidence="12">
    <location>
        <begin position="47"/>
        <end position="68"/>
    </location>
</feature>
<evidence type="ECO:0000256" key="6">
    <source>
        <dbReference type="ARBA" id="ARBA00012483"/>
    </source>
</evidence>
<dbReference type="Pfam" id="PF10408">
    <property type="entry name" value="Ufd2P_core"/>
    <property type="match status" value="1"/>
</dbReference>
<comment type="pathway">
    <text evidence="4">Protein modification; protein ubiquitination.</text>
</comment>
<dbReference type="AlphaFoldDB" id="A0A4S4MR99"/>
<dbReference type="OrthoDB" id="20295at2759"/>
<dbReference type="EC" id="2.3.2.27" evidence="6"/>
<dbReference type="InterPro" id="IPR003613">
    <property type="entry name" value="Ubox_domain"/>
</dbReference>
<dbReference type="PANTHER" id="PTHR13931:SF2">
    <property type="entry name" value="UBIQUITIN CONJUGATION FACTOR E4 B"/>
    <property type="match status" value="1"/>
</dbReference>
<keyword evidence="10" id="KW-0539">Nucleus</keyword>
<feature type="region of interest" description="Disordered" evidence="12">
    <location>
        <begin position="1"/>
        <end position="71"/>
    </location>
</feature>
<dbReference type="GO" id="GO:0000151">
    <property type="term" value="C:ubiquitin ligase complex"/>
    <property type="evidence" value="ECO:0007669"/>
    <property type="project" value="InterPro"/>
</dbReference>
<dbReference type="InterPro" id="IPR045132">
    <property type="entry name" value="UBE4"/>
</dbReference>
<feature type="coiled-coil region" evidence="11">
    <location>
        <begin position="566"/>
        <end position="618"/>
    </location>
</feature>
<dbReference type="SUPFAM" id="SSF57850">
    <property type="entry name" value="RING/U-box"/>
    <property type="match status" value="1"/>
</dbReference>
<keyword evidence="9" id="KW-0833">Ubl conjugation pathway</keyword>
<dbReference type="GO" id="GO:0000209">
    <property type="term" value="P:protein polyubiquitination"/>
    <property type="evidence" value="ECO:0007669"/>
    <property type="project" value="TreeGrafter"/>
</dbReference>
<sequence>MSNVPTNPQDDAERIRLKRLAKLQGPVSSSSTPGQSPSPAPSSSTSTPPPAKVTPPPVRAQPPQPPVVKKPITPAVVQPPIASPVPQKRPTGPVHLDLPSWEAETVGKVFNVTLDKAAAERSGWEVVWLKELAEELAEESSGGPRPVPTTAEIADRLLISRLELDSQSMSDDLDFLPVLASLPPQQTVFEYLVGCWKRLNIARTALTKRGYPPVETQSALAILEQVRELVISYAGLSLQEPEMFPQPSGRPLGVSELVIPLVHLSSLSTPLLSTSSPTTILGPNDVEPFLQDLVRRFEPDNEIDGILGPVVQGLCHHESLIKPEGLSGGDAGWRGIIGGLEALVSIKGVANMIPRLPAWNPEGESVKANNFEFVSLLGPLLRLGVFQREWPSIAKAYFTKTEGRPSSDEESATASLRGTLKSLQSSLFQIFNALVRASPESREAVLQYFARIIALNDKRAGKYIEAETVASDSFMVNVQAILLRFCEPFMDANYTKIDRIDINYFNQSNRINIAEETRVNATSEEAEKWRKENSSTNSAPPNFITEIFYLTLAMNHFGYQKTISSFEELVKQADDMARHREELEGDGSWRESPMRPRVEHAINQVKAEEEKIKSQQLAYAVQLCDPELVFRSISFVNFVSAWIIRSVDPTHSYPKNTIELPLPKEVPMAFRTMPEFAIEDVVDYHLFVSRNAPATLELAGKTELLIWCLTFLTSTWYIKNPSIKSHLVFVLFYGSWPYDGRRTLLVGLFNSHPMALKHLMSAMMTIYIEVEQTGASSQFYDKFSTRRYIASIFRAVWNNQNHREALKNETRHNMDKFIHFVNLMINDVTYLMDESLADLAKIHEIQTEMGDTATYAQQSAQHRREREGTLRTLERQATSYVSLGDSTVALLKVFTGETKAPFMAPEIRDRLAAMLDYNLDALVGPRCQDLRVQNPEKYKFNPKQLLGDILQVYLNLSDQGEFAQAVAADGRSYRKELFERAAGIARKRVLKSEDEIERLRLFVVKVEETKATMEAEDDMGEIPDEFLDPLMYTVMRDPVILPTSKTTIDRSTIKSHLLSDATDPFNRQPLKFEDVLPDLELKARIDQFLSERRNKNTAFDQPAEDLVHMDTSEDVAD</sequence>
<dbReference type="GO" id="GO:0034450">
    <property type="term" value="F:ubiquitin-ubiquitin ligase activity"/>
    <property type="evidence" value="ECO:0007669"/>
    <property type="project" value="InterPro"/>
</dbReference>
<evidence type="ECO:0000256" key="10">
    <source>
        <dbReference type="ARBA" id="ARBA00023242"/>
    </source>
</evidence>
<evidence type="ECO:0000313" key="14">
    <source>
        <dbReference type="EMBL" id="THH28275.1"/>
    </source>
</evidence>
<dbReference type="PANTHER" id="PTHR13931">
    <property type="entry name" value="UBIQUITINATION FACTOR E4"/>
    <property type="match status" value="1"/>
</dbReference>
<gene>
    <name evidence="14" type="ORF">EUX98_g5915</name>
</gene>
<evidence type="ECO:0000256" key="1">
    <source>
        <dbReference type="ARBA" id="ARBA00000900"/>
    </source>
</evidence>
<evidence type="ECO:0000256" key="4">
    <source>
        <dbReference type="ARBA" id="ARBA00004906"/>
    </source>
</evidence>
<comment type="catalytic activity">
    <reaction evidence="1">
        <text>S-ubiquitinyl-[E2 ubiquitin-conjugating enzyme]-L-cysteine + [acceptor protein]-L-lysine = [E2 ubiquitin-conjugating enzyme]-L-cysteine + N(6)-ubiquitinyl-[acceptor protein]-L-lysine.</text>
        <dbReference type="EC" id="2.3.2.27"/>
    </reaction>
</comment>
<dbReference type="Proteomes" id="UP000308730">
    <property type="component" value="Unassembled WGS sequence"/>
</dbReference>
<evidence type="ECO:0000259" key="13">
    <source>
        <dbReference type="PROSITE" id="PS51698"/>
    </source>
</evidence>
<evidence type="ECO:0000256" key="12">
    <source>
        <dbReference type="SAM" id="MobiDB-lite"/>
    </source>
</evidence>
<proteinExistence type="inferred from homology"/>
<protein>
    <recommendedName>
        <fullName evidence="6">RING-type E3 ubiquitin transferase</fullName>
        <ecNumber evidence="6">2.3.2.27</ecNumber>
    </recommendedName>
</protein>
<dbReference type="Pfam" id="PF04564">
    <property type="entry name" value="U-box"/>
    <property type="match status" value="1"/>
</dbReference>
<organism evidence="14 15">
    <name type="scientific">Antrodiella citrinella</name>
    <dbReference type="NCBI Taxonomy" id="2447956"/>
    <lineage>
        <taxon>Eukaryota</taxon>
        <taxon>Fungi</taxon>
        <taxon>Dikarya</taxon>
        <taxon>Basidiomycota</taxon>
        <taxon>Agaricomycotina</taxon>
        <taxon>Agaricomycetes</taxon>
        <taxon>Polyporales</taxon>
        <taxon>Steccherinaceae</taxon>
        <taxon>Antrodiella</taxon>
    </lineage>
</organism>
<keyword evidence="8" id="KW-0808">Transferase</keyword>
<dbReference type="GO" id="GO:0006511">
    <property type="term" value="P:ubiquitin-dependent protein catabolic process"/>
    <property type="evidence" value="ECO:0007669"/>
    <property type="project" value="InterPro"/>
</dbReference>
<dbReference type="PROSITE" id="PS51698">
    <property type="entry name" value="U_BOX"/>
    <property type="match status" value="1"/>
</dbReference>
<dbReference type="UniPathway" id="UPA00143"/>
<dbReference type="Gene3D" id="3.30.40.10">
    <property type="entry name" value="Zinc/RING finger domain, C3HC4 (zinc finger)"/>
    <property type="match status" value="1"/>
</dbReference>
<comment type="similarity">
    <text evidence="5">Belongs to the ubiquitin conjugation factor E4 family.</text>
</comment>
<accession>A0A4S4MR99</accession>